<dbReference type="Proteomes" id="UP001168528">
    <property type="component" value="Unassembled WGS sequence"/>
</dbReference>
<evidence type="ECO:0000256" key="1">
    <source>
        <dbReference type="SAM" id="SignalP"/>
    </source>
</evidence>
<sequence length="153" mass="16317">MKTLCFSLAKVIVFLLPVLWGCSTEEVAPSSLKRDANARIGASKKAIRITTTATGMLNEYTFVGTVQIEGAITATGTYVMPIAFKGQTYHCLVYITIPGHGTITVRENCSAVTMNGVWKVLAGTGHYAGLEGGGNLVMPDDIHEILTGGVTWH</sequence>
<reference evidence="2" key="1">
    <citation type="submission" date="2023-07" db="EMBL/GenBank/DDBJ databases">
        <title>The genome sequence of Rhodocytophaga aerolata KACC 12507.</title>
        <authorList>
            <person name="Zhang X."/>
        </authorList>
    </citation>
    <scope>NUCLEOTIDE SEQUENCE</scope>
    <source>
        <strain evidence="2">KACC 12507</strain>
    </source>
</reference>
<gene>
    <name evidence="2" type="ORF">Q0590_31215</name>
</gene>
<organism evidence="2 3">
    <name type="scientific">Rhodocytophaga aerolata</name>
    <dbReference type="NCBI Taxonomy" id="455078"/>
    <lineage>
        <taxon>Bacteria</taxon>
        <taxon>Pseudomonadati</taxon>
        <taxon>Bacteroidota</taxon>
        <taxon>Cytophagia</taxon>
        <taxon>Cytophagales</taxon>
        <taxon>Rhodocytophagaceae</taxon>
        <taxon>Rhodocytophaga</taxon>
    </lineage>
</organism>
<accession>A0ABT8RFA5</accession>
<keyword evidence="1" id="KW-0732">Signal</keyword>
<dbReference type="RefSeq" id="WP_302041586.1">
    <property type="nucleotide sequence ID" value="NZ_JAUKPO010000036.1"/>
</dbReference>
<keyword evidence="3" id="KW-1185">Reference proteome</keyword>
<comment type="caution">
    <text evidence="2">The sequence shown here is derived from an EMBL/GenBank/DDBJ whole genome shotgun (WGS) entry which is preliminary data.</text>
</comment>
<name>A0ABT8RFA5_9BACT</name>
<evidence type="ECO:0000313" key="3">
    <source>
        <dbReference type="Proteomes" id="UP001168528"/>
    </source>
</evidence>
<dbReference type="EMBL" id="JAUKPO010000036">
    <property type="protein sequence ID" value="MDO1450785.1"/>
    <property type="molecule type" value="Genomic_DNA"/>
</dbReference>
<protein>
    <recommendedName>
        <fullName evidence="4">Lipoprotein</fullName>
    </recommendedName>
</protein>
<evidence type="ECO:0008006" key="4">
    <source>
        <dbReference type="Google" id="ProtNLM"/>
    </source>
</evidence>
<feature type="signal peptide" evidence="1">
    <location>
        <begin position="1"/>
        <end position="20"/>
    </location>
</feature>
<proteinExistence type="predicted"/>
<feature type="chain" id="PRO_5047256963" description="Lipoprotein" evidence="1">
    <location>
        <begin position="21"/>
        <end position="153"/>
    </location>
</feature>
<evidence type="ECO:0000313" key="2">
    <source>
        <dbReference type="EMBL" id="MDO1450785.1"/>
    </source>
</evidence>